<sequence>MGRDMNQKLKAELELKIYVCQCLIDGKKFHIDDSQRQKLPVECMTKTEAKKKGFVLKRGAKPVGEWGFQIVTGGRGYGVLYLSSSFKVEK</sequence>
<gene>
    <name evidence="1" type="ORF">PCIT_a3054</name>
</gene>
<evidence type="ECO:0000313" key="1">
    <source>
        <dbReference type="EMBL" id="KAF7770097.1"/>
    </source>
</evidence>
<dbReference type="EMBL" id="AHBZ03000021">
    <property type="protein sequence ID" value="KAF7770097.1"/>
    <property type="molecule type" value="Genomic_DNA"/>
</dbReference>
<evidence type="ECO:0000313" key="2">
    <source>
        <dbReference type="Proteomes" id="UP000016487"/>
    </source>
</evidence>
<reference evidence="1" key="2">
    <citation type="submission" date="2015-03" db="EMBL/GenBank/DDBJ databases">
        <title>Genome sequence of Pseudoalteromonas citrea.</title>
        <authorList>
            <person name="Xie B.-B."/>
            <person name="Rong J.-C."/>
            <person name="Qin Q.-L."/>
            <person name="Zhang Y.-Z."/>
        </authorList>
    </citation>
    <scope>NUCLEOTIDE SEQUENCE</scope>
    <source>
        <strain evidence="1">DSM 8771</strain>
    </source>
</reference>
<reference evidence="1" key="1">
    <citation type="journal article" date="2012" name="J. Bacteriol.">
        <title>Genome sequences of type strains of seven species of the marine bacterium Pseudoalteromonas.</title>
        <authorList>
            <person name="Xie B.B."/>
            <person name="Shu Y.L."/>
            <person name="Qin Q.L."/>
            <person name="Rong J.C."/>
            <person name="Zhang X.Y."/>
            <person name="Chen X.L."/>
            <person name="Shi M."/>
            <person name="He H.L."/>
            <person name="Zhou B.C."/>
            <person name="Zhang Y.Z."/>
        </authorList>
    </citation>
    <scope>NUCLEOTIDE SEQUENCE</scope>
    <source>
        <strain evidence="1">DSM 8771</strain>
    </source>
</reference>
<organism evidence="1 2">
    <name type="scientific">Pseudoalteromonas citrea</name>
    <dbReference type="NCBI Taxonomy" id="43655"/>
    <lineage>
        <taxon>Bacteria</taxon>
        <taxon>Pseudomonadati</taxon>
        <taxon>Pseudomonadota</taxon>
        <taxon>Gammaproteobacteria</taxon>
        <taxon>Alteromonadales</taxon>
        <taxon>Pseudoalteromonadaceae</taxon>
        <taxon>Pseudoalteromonas</taxon>
    </lineage>
</organism>
<dbReference type="Proteomes" id="UP000016487">
    <property type="component" value="Unassembled WGS sequence"/>
</dbReference>
<name>A0AAD4AI06_9GAMM</name>
<accession>A0AAD4AI06</accession>
<protein>
    <submittedName>
        <fullName evidence="1">Uncharacterized protein</fullName>
    </submittedName>
</protein>
<proteinExistence type="predicted"/>
<dbReference type="AlphaFoldDB" id="A0AAD4AI06"/>
<comment type="caution">
    <text evidence="1">The sequence shown here is derived from an EMBL/GenBank/DDBJ whole genome shotgun (WGS) entry which is preliminary data.</text>
</comment>